<accession>A0ABX7R452</accession>
<dbReference type="Proteomes" id="UP000663207">
    <property type="component" value="Chromosome"/>
</dbReference>
<dbReference type="SUPFAM" id="SSF159245">
    <property type="entry name" value="AttH-like"/>
    <property type="match status" value="1"/>
</dbReference>
<dbReference type="Pfam" id="PF17186">
    <property type="entry name" value="Lipocalin_9"/>
    <property type="match status" value="1"/>
</dbReference>
<feature type="chain" id="PRO_5046798395" evidence="2">
    <location>
        <begin position="19"/>
        <end position="377"/>
    </location>
</feature>
<sequence>MRAPFLALAICLMLPALSGCEPAPEAPSMGSLMGGDSQGFAEVKPGHPLTFPQDHLAHEDFRQEWWYLTANLQTVTGEPLGLQWTQFRVALAPQQAASPNPADPRATDSRSPNSWATGQLYFAHAALTRSDFHRSAEKWSRGHSALAGVAASPFSVYLDNWRWQGLGQEALPATLEVDTEEFAYRLRLKAQAPLQLQGDGGFSRKQADGELASYYYSQPFIHIEGQVRSGKDGSWQEVSGQGWLDREWSSNFLGPEQQGWDWFGLHLDDGSALMLFRLRSRDGSFYISGRRMWPDGHGETLTNIDLTELEHRGDRPLRWRLKLPQYDLTLSLSPLNPDAEMALSLPYWEGPVQLEGKARGEKVSGQGYMELTGYRGH</sequence>
<reference evidence="4 5" key="1">
    <citation type="submission" date="2021-03" db="EMBL/GenBank/DDBJ databases">
        <title>Novel species identification of genus Shewanella.</title>
        <authorList>
            <person name="Liu G."/>
            <person name="Zhang Q."/>
        </authorList>
    </citation>
    <scope>NUCLEOTIDE SEQUENCE [LARGE SCALE GENOMIC DNA]</scope>
    <source>
        <strain evidence="4 5">FJAT-52962</strain>
    </source>
</reference>
<evidence type="ECO:0000256" key="1">
    <source>
        <dbReference type="SAM" id="MobiDB-lite"/>
    </source>
</evidence>
<protein>
    <submittedName>
        <fullName evidence="4">Carotenoid 1,2-hydratase</fullName>
    </submittedName>
</protein>
<evidence type="ECO:0000256" key="2">
    <source>
        <dbReference type="SAM" id="SignalP"/>
    </source>
</evidence>
<evidence type="ECO:0000313" key="5">
    <source>
        <dbReference type="Proteomes" id="UP000663207"/>
    </source>
</evidence>
<dbReference type="PROSITE" id="PS51257">
    <property type="entry name" value="PROKAR_LIPOPROTEIN"/>
    <property type="match status" value="1"/>
</dbReference>
<dbReference type="PANTHER" id="PTHR38591">
    <property type="entry name" value="HYDROLASE"/>
    <property type="match status" value="1"/>
</dbReference>
<dbReference type="Pfam" id="PF07143">
    <property type="entry name" value="CrtC"/>
    <property type="match status" value="1"/>
</dbReference>
<gene>
    <name evidence="4" type="ORF">JYB85_03265</name>
</gene>
<dbReference type="InterPro" id="IPR023374">
    <property type="entry name" value="AttH-like_dom_sf"/>
</dbReference>
<evidence type="ECO:0000259" key="3">
    <source>
        <dbReference type="Pfam" id="PF07143"/>
    </source>
</evidence>
<dbReference type="RefSeq" id="WP_207381044.1">
    <property type="nucleotide sequence ID" value="NZ_CP071502.1"/>
</dbReference>
<feature type="signal peptide" evidence="2">
    <location>
        <begin position="1"/>
        <end position="18"/>
    </location>
</feature>
<keyword evidence="5" id="KW-1185">Reference proteome</keyword>
<dbReference type="Gene3D" id="2.40.370.10">
    <property type="entry name" value="AttH-like domain"/>
    <property type="match status" value="2"/>
</dbReference>
<evidence type="ECO:0000313" key="4">
    <source>
        <dbReference type="EMBL" id="QSX37875.1"/>
    </source>
</evidence>
<dbReference type="InterPro" id="IPR010791">
    <property type="entry name" value="AttH_dom"/>
</dbReference>
<name>A0ABX7R452_9GAMM</name>
<dbReference type="EMBL" id="CP071502">
    <property type="protein sequence ID" value="QSX37875.1"/>
    <property type="molecule type" value="Genomic_DNA"/>
</dbReference>
<keyword evidence="2" id="KW-0732">Signal</keyword>
<proteinExistence type="predicted"/>
<dbReference type="PANTHER" id="PTHR38591:SF1">
    <property type="entry name" value="BLL1000 PROTEIN"/>
    <property type="match status" value="1"/>
</dbReference>
<feature type="region of interest" description="Disordered" evidence="1">
    <location>
        <begin position="24"/>
        <end position="47"/>
    </location>
</feature>
<feature type="domain" description="AttH" evidence="3">
    <location>
        <begin position="64"/>
        <end position="250"/>
    </location>
</feature>
<organism evidence="4 5">
    <name type="scientific">Shewanella sedimentimangrovi</name>
    <dbReference type="NCBI Taxonomy" id="2814293"/>
    <lineage>
        <taxon>Bacteria</taxon>
        <taxon>Pseudomonadati</taxon>
        <taxon>Pseudomonadota</taxon>
        <taxon>Gammaproteobacteria</taxon>
        <taxon>Alteromonadales</taxon>
        <taxon>Shewanellaceae</taxon>
        <taxon>Shewanella</taxon>
    </lineage>
</organism>